<gene>
    <name evidence="2" type="ORF">DS843_15955</name>
</gene>
<sequence length="136" mass="14048">MAIKTAIVRAERVILEPLTALLSLYGAYTNVKKPAAIGAIEIATAKVAETLTVGAVGVTVTLDAPVPNWALNLPHRPPALLQTEPATAPSGGIPAVTPSPSPTPAPHGVQHQSGAGPSADDLVVPRGRWLERTEFL</sequence>
<organism evidence="2 3">
    <name type="scientific">Roseomonas genomospecies 6</name>
    <dbReference type="NCBI Taxonomy" id="214106"/>
    <lineage>
        <taxon>Bacteria</taxon>
        <taxon>Pseudomonadati</taxon>
        <taxon>Pseudomonadota</taxon>
        <taxon>Alphaproteobacteria</taxon>
        <taxon>Acetobacterales</taxon>
        <taxon>Roseomonadaceae</taxon>
        <taxon>Roseomonas</taxon>
    </lineage>
</organism>
<dbReference type="Proteomes" id="UP000480854">
    <property type="component" value="Unassembled WGS sequence"/>
</dbReference>
<proteinExistence type="predicted"/>
<name>A0A9W7NI63_9PROT</name>
<evidence type="ECO:0000313" key="2">
    <source>
        <dbReference type="EMBL" id="KAA0679437.1"/>
    </source>
</evidence>
<evidence type="ECO:0000256" key="1">
    <source>
        <dbReference type="SAM" id="MobiDB-lite"/>
    </source>
</evidence>
<evidence type="ECO:0000313" key="3">
    <source>
        <dbReference type="Proteomes" id="UP000480854"/>
    </source>
</evidence>
<dbReference type="AlphaFoldDB" id="A0A9W7NI63"/>
<feature type="region of interest" description="Disordered" evidence="1">
    <location>
        <begin position="80"/>
        <end position="124"/>
    </location>
</feature>
<protein>
    <submittedName>
        <fullName evidence="2">Uncharacterized protein</fullName>
    </submittedName>
</protein>
<keyword evidence="3" id="KW-1185">Reference proteome</keyword>
<accession>A0A9W7NI63</accession>
<dbReference type="EMBL" id="QOKW01000012">
    <property type="protein sequence ID" value="KAA0679437.1"/>
    <property type="molecule type" value="Genomic_DNA"/>
</dbReference>
<comment type="caution">
    <text evidence="2">The sequence shown here is derived from an EMBL/GenBank/DDBJ whole genome shotgun (WGS) entry which is preliminary data.</text>
</comment>
<dbReference type="RefSeq" id="WP_149469894.1">
    <property type="nucleotide sequence ID" value="NZ_QOKW01000012.1"/>
</dbReference>
<reference evidence="2 3" key="1">
    <citation type="submission" date="2018-07" db="EMBL/GenBank/DDBJ databases">
        <title>Genome sequence of Azospirillum sp. ATCC 49961.</title>
        <authorList>
            <person name="Sant'Anna F.H."/>
            <person name="Baldani J.I."/>
            <person name="Zilli J.E."/>
            <person name="Reis V.M."/>
            <person name="Hartmann A."/>
            <person name="Cruz L."/>
            <person name="de Souza E.M."/>
            <person name="de Oliveira Pedrosa F."/>
            <person name="Passaglia L.M.P."/>
        </authorList>
    </citation>
    <scope>NUCLEOTIDE SEQUENCE [LARGE SCALE GENOMIC DNA]</scope>
    <source>
        <strain evidence="2 3">ATCC 49961</strain>
    </source>
</reference>